<accession>A0A3P6B1E7</accession>
<dbReference type="AlphaFoldDB" id="A0A3P6B1E7"/>
<sequence>MANRADNLVMQQRTVPTTHQRVTKEFYDTAEYASSFTQTKLVRKIYTKDEIKWSLWSPREV</sequence>
<evidence type="ECO:0000313" key="1">
    <source>
        <dbReference type="EMBL" id="VDC90281.1"/>
    </source>
</evidence>
<name>A0A3P6B1E7_BRACM</name>
<protein>
    <submittedName>
        <fullName evidence="1">Uncharacterized protein</fullName>
    </submittedName>
</protein>
<organism evidence="1">
    <name type="scientific">Brassica campestris</name>
    <name type="common">Field mustard</name>
    <dbReference type="NCBI Taxonomy" id="3711"/>
    <lineage>
        <taxon>Eukaryota</taxon>
        <taxon>Viridiplantae</taxon>
        <taxon>Streptophyta</taxon>
        <taxon>Embryophyta</taxon>
        <taxon>Tracheophyta</taxon>
        <taxon>Spermatophyta</taxon>
        <taxon>Magnoliopsida</taxon>
        <taxon>eudicotyledons</taxon>
        <taxon>Gunneridae</taxon>
        <taxon>Pentapetalae</taxon>
        <taxon>rosids</taxon>
        <taxon>malvids</taxon>
        <taxon>Brassicales</taxon>
        <taxon>Brassicaceae</taxon>
        <taxon>Brassiceae</taxon>
        <taxon>Brassica</taxon>
    </lineage>
</organism>
<reference evidence="1" key="1">
    <citation type="submission" date="2018-11" db="EMBL/GenBank/DDBJ databases">
        <authorList>
            <consortium name="Genoscope - CEA"/>
            <person name="William W."/>
        </authorList>
    </citation>
    <scope>NUCLEOTIDE SEQUENCE</scope>
</reference>
<proteinExistence type="predicted"/>
<dbReference type="EMBL" id="LR031573">
    <property type="protein sequence ID" value="VDC90281.1"/>
    <property type="molecule type" value="Genomic_DNA"/>
</dbReference>
<gene>
    <name evidence="1" type="ORF">BRAA02T07743Z</name>
</gene>